<dbReference type="EMBL" id="JBIGHX010000011">
    <property type="protein sequence ID" value="MFG6464623.1"/>
    <property type="molecule type" value="Genomic_DNA"/>
</dbReference>
<sequence length="257" mass="28715">MLKAIKDWREQRAIERHAIPDALWQLTLLRYPFLAQRSEDDLAELRRLCSLFLSTKEFHGAAGFEVSDEVAVAVAAQACLPVLRLGLSWYDGFVGIVMHAGEVVAQRRFEDEDGIVHEYDEELAGEAMEGGPLMLAWQAIAVSNDPAQFGADAVFNVVIHEFAHVIDMRDGLADGVPPLNADERERWIEVIDAEWEKFCARIDAGEDTLIDPYGGEAVEEFFAVAVEAFFVAPAAMRIEEPAMYRLLADFFRQDPAG</sequence>
<dbReference type="Gene3D" id="1.10.472.150">
    <property type="entry name" value="Glucose-regulated metallo-peptidase M90, N-terminal domain"/>
    <property type="match status" value="1"/>
</dbReference>
<accession>A0ABW7GRL7</accession>
<protein>
    <submittedName>
        <fullName evidence="1">Zinc-dependent peptidase</fullName>
    </submittedName>
</protein>
<evidence type="ECO:0000313" key="1">
    <source>
        <dbReference type="EMBL" id="MFG6464623.1"/>
    </source>
</evidence>
<reference evidence="1 2" key="1">
    <citation type="submission" date="2024-08" db="EMBL/GenBank/DDBJ databases">
        <authorList>
            <person name="Lu H."/>
        </authorList>
    </citation>
    <scope>NUCLEOTIDE SEQUENCE [LARGE SCALE GENOMIC DNA]</scope>
    <source>
        <strain evidence="1 2">DXS20W</strain>
    </source>
</reference>
<keyword evidence="2" id="KW-1185">Reference proteome</keyword>
<name>A0ABW7GRL7_9BURK</name>
<dbReference type="SUPFAM" id="SSF55486">
    <property type="entry name" value="Metalloproteases ('zincins'), catalytic domain"/>
    <property type="match status" value="1"/>
</dbReference>
<dbReference type="Proteomes" id="UP001606302">
    <property type="component" value="Unassembled WGS sequence"/>
</dbReference>
<gene>
    <name evidence="1" type="ORF">ACG04Q_23835</name>
</gene>
<dbReference type="InterPro" id="IPR024079">
    <property type="entry name" value="MetalloPept_cat_dom_sf"/>
</dbReference>
<dbReference type="PANTHER" id="PTHR30164">
    <property type="entry name" value="MTFA PEPTIDASE"/>
    <property type="match status" value="1"/>
</dbReference>
<dbReference type="InterPro" id="IPR042252">
    <property type="entry name" value="MtfA_N"/>
</dbReference>
<dbReference type="RefSeq" id="WP_394514409.1">
    <property type="nucleotide sequence ID" value="NZ_JBIGHX010000011.1"/>
</dbReference>
<dbReference type="PANTHER" id="PTHR30164:SF2">
    <property type="entry name" value="PROTEIN MTFA"/>
    <property type="match status" value="1"/>
</dbReference>
<evidence type="ECO:0000313" key="2">
    <source>
        <dbReference type="Proteomes" id="UP001606302"/>
    </source>
</evidence>
<comment type="caution">
    <text evidence="1">The sequence shown here is derived from an EMBL/GenBank/DDBJ whole genome shotgun (WGS) entry which is preliminary data.</text>
</comment>
<dbReference type="CDD" id="cd20169">
    <property type="entry name" value="Peptidase_M90_mtfA"/>
    <property type="match status" value="1"/>
</dbReference>
<organism evidence="1 2">
    <name type="scientific">Pelomonas lactea</name>
    <dbReference type="NCBI Taxonomy" id="3299030"/>
    <lineage>
        <taxon>Bacteria</taxon>
        <taxon>Pseudomonadati</taxon>
        <taxon>Pseudomonadota</taxon>
        <taxon>Betaproteobacteria</taxon>
        <taxon>Burkholderiales</taxon>
        <taxon>Sphaerotilaceae</taxon>
        <taxon>Roseateles</taxon>
    </lineage>
</organism>
<dbReference type="Gene3D" id="3.40.390.10">
    <property type="entry name" value="Collagenase (Catalytic Domain)"/>
    <property type="match status" value="1"/>
</dbReference>
<proteinExistence type="predicted"/>
<dbReference type="Pfam" id="PF06167">
    <property type="entry name" value="Peptidase_M90"/>
    <property type="match status" value="1"/>
</dbReference>
<dbReference type="InterPro" id="IPR010384">
    <property type="entry name" value="MtfA_fam"/>
</dbReference>